<keyword evidence="1" id="KW-0472">Membrane</keyword>
<sequence length="303" mass="31584">MQRHPMFGIFLALFGALVLTPDTLLMRWSEMDGFQMLGWRGSLMGCVLLAYWAVMRGGSRRADLRAFASGAGLTIVVCQFFNATLFSFGIATAPVSVVLFGVATVPVFAAIFARIVIGEATHPSTWLTIAVVLAGIGVAVFGGNHGAGALALRLDTLWGALAGLSVAASLALNFVVIRARPTVPILLSIGCGALLAGMMGVVLAGPGVMTDGGVLAIAATGLVILPVSFMTLSLASRFTHASNVSLLLLLETILGPLWVWMGTDESPTPAMVLGGAVVVTALAIYLIYTDRRQARARRRAAAA</sequence>
<feature type="transmembrane region" description="Helical" evidence="1">
    <location>
        <begin position="212"/>
        <end position="232"/>
    </location>
</feature>
<organism evidence="3 4">
    <name type="scientific">Sediminimonas qiaohouensis</name>
    <dbReference type="NCBI Taxonomy" id="552061"/>
    <lineage>
        <taxon>Bacteria</taxon>
        <taxon>Pseudomonadati</taxon>
        <taxon>Pseudomonadota</taxon>
        <taxon>Alphaproteobacteria</taxon>
        <taxon>Rhodobacterales</taxon>
        <taxon>Roseobacteraceae</taxon>
        <taxon>Sediminimonas</taxon>
    </lineage>
</organism>
<feature type="transmembrane region" description="Helical" evidence="1">
    <location>
        <begin position="156"/>
        <end position="176"/>
    </location>
</feature>
<feature type="transmembrane region" description="Helical" evidence="1">
    <location>
        <begin position="244"/>
        <end position="263"/>
    </location>
</feature>
<feature type="transmembrane region" description="Helical" evidence="1">
    <location>
        <begin position="37"/>
        <end position="54"/>
    </location>
</feature>
<dbReference type="AlphaFoldDB" id="A0A7C9HB81"/>
<feature type="transmembrane region" description="Helical" evidence="1">
    <location>
        <begin position="124"/>
        <end position="144"/>
    </location>
</feature>
<comment type="caution">
    <text evidence="3">The sequence shown here is derived from an EMBL/GenBank/DDBJ whole genome shotgun (WGS) entry which is preliminary data.</text>
</comment>
<dbReference type="GO" id="GO:0016020">
    <property type="term" value="C:membrane"/>
    <property type="evidence" value="ECO:0007669"/>
    <property type="project" value="InterPro"/>
</dbReference>
<name>A0A7C9HB81_9RHOB</name>
<evidence type="ECO:0000259" key="2">
    <source>
        <dbReference type="Pfam" id="PF00892"/>
    </source>
</evidence>
<dbReference type="PANTHER" id="PTHR22911:SF137">
    <property type="entry name" value="SOLUTE CARRIER FAMILY 35 MEMBER G2-RELATED"/>
    <property type="match status" value="1"/>
</dbReference>
<protein>
    <submittedName>
        <fullName evidence="3">DMT family transporter</fullName>
    </submittedName>
</protein>
<dbReference type="RefSeq" id="WP_273249750.1">
    <property type="nucleotide sequence ID" value="NZ_VENJ01000013.1"/>
</dbReference>
<dbReference type="Proteomes" id="UP000483078">
    <property type="component" value="Unassembled WGS sequence"/>
</dbReference>
<feature type="transmembrane region" description="Helical" evidence="1">
    <location>
        <begin position="183"/>
        <end position="206"/>
    </location>
</feature>
<dbReference type="Pfam" id="PF00892">
    <property type="entry name" value="EamA"/>
    <property type="match status" value="1"/>
</dbReference>
<dbReference type="PANTHER" id="PTHR22911">
    <property type="entry name" value="ACYL-MALONYL CONDENSING ENZYME-RELATED"/>
    <property type="match status" value="1"/>
</dbReference>
<dbReference type="SUPFAM" id="SSF103481">
    <property type="entry name" value="Multidrug resistance efflux transporter EmrE"/>
    <property type="match status" value="2"/>
</dbReference>
<proteinExistence type="predicted"/>
<dbReference type="InterPro" id="IPR000620">
    <property type="entry name" value="EamA_dom"/>
</dbReference>
<gene>
    <name evidence="3" type="ORF">FH759_09890</name>
</gene>
<feature type="transmembrane region" description="Helical" evidence="1">
    <location>
        <begin position="269"/>
        <end position="288"/>
    </location>
</feature>
<evidence type="ECO:0000313" key="4">
    <source>
        <dbReference type="Proteomes" id="UP000483078"/>
    </source>
</evidence>
<evidence type="ECO:0000256" key="1">
    <source>
        <dbReference type="SAM" id="Phobius"/>
    </source>
</evidence>
<feature type="transmembrane region" description="Helical" evidence="1">
    <location>
        <begin position="66"/>
        <end position="91"/>
    </location>
</feature>
<accession>A0A7C9HB81</accession>
<feature type="domain" description="EamA" evidence="2">
    <location>
        <begin position="6"/>
        <end position="139"/>
    </location>
</feature>
<feature type="transmembrane region" description="Helical" evidence="1">
    <location>
        <begin position="97"/>
        <end position="117"/>
    </location>
</feature>
<reference evidence="3 4" key="1">
    <citation type="submission" date="2019-06" db="EMBL/GenBank/DDBJ databases">
        <title>Enrichment of Autotrophic Halophilic Microorganisms from Red Sea Brine Pool Using Microbial Electrosynthesis System.</title>
        <authorList>
            <person name="Alqahtani M.F."/>
            <person name="Bajracharya S."/>
            <person name="Katuri K.P."/>
            <person name="Ali M."/>
            <person name="Saikaly P.E."/>
        </authorList>
    </citation>
    <scope>NUCLEOTIDE SEQUENCE [LARGE SCALE GENOMIC DNA]</scope>
    <source>
        <strain evidence="3">MES6</strain>
    </source>
</reference>
<keyword evidence="1" id="KW-0812">Transmembrane</keyword>
<evidence type="ECO:0000313" key="3">
    <source>
        <dbReference type="EMBL" id="MTJ04986.1"/>
    </source>
</evidence>
<dbReference type="EMBL" id="VENJ01000013">
    <property type="protein sequence ID" value="MTJ04986.1"/>
    <property type="molecule type" value="Genomic_DNA"/>
</dbReference>
<keyword evidence="1" id="KW-1133">Transmembrane helix</keyword>
<dbReference type="InterPro" id="IPR037185">
    <property type="entry name" value="EmrE-like"/>
</dbReference>